<evidence type="ECO:0000313" key="6">
    <source>
        <dbReference type="Proteomes" id="UP000256838"/>
    </source>
</evidence>
<feature type="compositionally biased region" description="Basic and acidic residues" evidence="3">
    <location>
        <begin position="30"/>
        <end position="39"/>
    </location>
</feature>
<evidence type="ECO:0000259" key="4">
    <source>
        <dbReference type="PROSITE" id="PS50977"/>
    </source>
</evidence>
<organism evidence="5 6">
    <name type="scientific">Trinickia dinghuensis</name>
    <dbReference type="NCBI Taxonomy" id="2291023"/>
    <lineage>
        <taxon>Bacteria</taxon>
        <taxon>Pseudomonadati</taxon>
        <taxon>Pseudomonadota</taxon>
        <taxon>Betaproteobacteria</taxon>
        <taxon>Burkholderiales</taxon>
        <taxon>Burkholderiaceae</taxon>
        <taxon>Trinickia</taxon>
    </lineage>
</organism>
<dbReference type="Proteomes" id="UP000256838">
    <property type="component" value="Unassembled WGS sequence"/>
</dbReference>
<gene>
    <name evidence="5" type="ORF">DWV00_24440</name>
</gene>
<keyword evidence="6" id="KW-1185">Reference proteome</keyword>
<accession>A0A3D8JT84</accession>
<dbReference type="GO" id="GO:0003700">
    <property type="term" value="F:DNA-binding transcription factor activity"/>
    <property type="evidence" value="ECO:0007669"/>
    <property type="project" value="TreeGrafter"/>
</dbReference>
<dbReference type="SUPFAM" id="SSF46689">
    <property type="entry name" value="Homeodomain-like"/>
    <property type="match status" value="1"/>
</dbReference>
<dbReference type="RefSeq" id="WP_115536186.1">
    <property type="nucleotide sequence ID" value="NZ_QRGA01000015.1"/>
</dbReference>
<dbReference type="OrthoDB" id="8586619at2"/>
<reference evidence="5 6" key="1">
    <citation type="submission" date="2018-08" db="EMBL/GenBank/DDBJ databases">
        <title>Paraburkholderia sp. DHOM06 isolated from forest soil.</title>
        <authorList>
            <person name="Gao Z.-H."/>
            <person name="Qiu L.-H."/>
        </authorList>
    </citation>
    <scope>NUCLEOTIDE SEQUENCE [LARGE SCALE GENOMIC DNA]</scope>
    <source>
        <strain evidence="5 6">DHOM06</strain>
    </source>
</reference>
<dbReference type="PANTHER" id="PTHR30055:SF226">
    <property type="entry name" value="HTH-TYPE TRANSCRIPTIONAL REGULATOR PKSA"/>
    <property type="match status" value="1"/>
</dbReference>
<proteinExistence type="predicted"/>
<dbReference type="PROSITE" id="PS50977">
    <property type="entry name" value="HTH_TETR_2"/>
    <property type="match status" value="1"/>
</dbReference>
<dbReference type="PRINTS" id="PR00455">
    <property type="entry name" value="HTHTETR"/>
</dbReference>
<dbReference type="Pfam" id="PF00440">
    <property type="entry name" value="TetR_N"/>
    <property type="match status" value="1"/>
</dbReference>
<evidence type="ECO:0000313" key="5">
    <source>
        <dbReference type="EMBL" id="RDU96258.1"/>
    </source>
</evidence>
<feature type="domain" description="HTH tetR-type" evidence="4">
    <location>
        <begin position="40"/>
        <end position="100"/>
    </location>
</feature>
<dbReference type="PANTHER" id="PTHR30055">
    <property type="entry name" value="HTH-TYPE TRANSCRIPTIONAL REGULATOR RUTR"/>
    <property type="match status" value="1"/>
</dbReference>
<dbReference type="Gene3D" id="1.10.357.10">
    <property type="entry name" value="Tetracycline Repressor, domain 2"/>
    <property type="match status" value="1"/>
</dbReference>
<comment type="caution">
    <text evidence="5">The sequence shown here is derived from an EMBL/GenBank/DDBJ whole genome shotgun (WGS) entry which is preliminary data.</text>
</comment>
<dbReference type="AlphaFoldDB" id="A0A3D8JT84"/>
<evidence type="ECO:0000256" key="2">
    <source>
        <dbReference type="PROSITE-ProRule" id="PRU00335"/>
    </source>
</evidence>
<dbReference type="InterPro" id="IPR009057">
    <property type="entry name" value="Homeodomain-like_sf"/>
</dbReference>
<evidence type="ECO:0000256" key="1">
    <source>
        <dbReference type="ARBA" id="ARBA00023125"/>
    </source>
</evidence>
<protein>
    <submittedName>
        <fullName evidence="5">TetR/AcrR family transcriptional regulator</fullName>
    </submittedName>
</protein>
<dbReference type="EMBL" id="QRGA01000015">
    <property type="protein sequence ID" value="RDU96258.1"/>
    <property type="molecule type" value="Genomic_DNA"/>
</dbReference>
<sequence>MSTPADTKRVRLTNRNGNRSAHEQPAPEAVADRGLTERGRSTEGRVLECATDIISFEGYGALTMRKVAAKAGISLSNVQHYFKTREDLLEAVIKQTTSHYVKSASVFLDGPGSAQDRFAAVVHFLVEDIKQSRVQSLFGAIWALAQTHDFARSLMDEMYVAERKLLAQYIKEINPRLDQRQLMCRAALIGCQIEGLILLIPQRNRFPSDIRGIEDELMASVLALASA</sequence>
<evidence type="ECO:0000256" key="3">
    <source>
        <dbReference type="SAM" id="MobiDB-lite"/>
    </source>
</evidence>
<feature type="DNA-binding region" description="H-T-H motif" evidence="2">
    <location>
        <begin position="63"/>
        <end position="82"/>
    </location>
</feature>
<name>A0A3D8JT84_9BURK</name>
<feature type="region of interest" description="Disordered" evidence="3">
    <location>
        <begin position="1"/>
        <end position="39"/>
    </location>
</feature>
<dbReference type="InterPro" id="IPR050109">
    <property type="entry name" value="HTH-type_TetR-like_transc_reg"/>
</dbReference>
<dbReference type="InterPro" id="IPR001647">
    <property type="entry name" value="HTH_TetR"/>
</dbReference>
<keyword evidence="1 2" id="KW-0238">DNA-binding</keyword>
<dbReference type="GO" id="GO:0000976">
    <property type="term" value="F:transcription cis-regulatory region binding"/>
    <property type="evidence" value="ECO:0007669"/>
    <property type="project" value="TreeGrafter"/>
</dbReference>